<organism evidence="4 5">
    <name type="scientific">Dichelobacter nodosus (strain VCS1703A)</name>
    <dbReference type="NCBI Taxonomy" id="246195"/>
    <lineage>
        <taxon>Bacteria</taxon>
        <taxon>Pseudomonadati</taxon>
        <taxon>Pseudomonadota</taxon>
        <taxon>Gammaproteobacteria</taxon>
        <taxon>Cardiobacteriales</taxon>
        <taxon>Cardiobacteriaceae</taxon>
        <taxon>Dichelobacter</taxon>
    </lineage>
</organism>
<reference evidence="4 5" key="1">
    <citation type="journal article" date="2007" name="Nat. Biotechnol.">
        <title>Genome sequence and identification of candidate vaccine antigens from the animal pathogen Dichelobacter nodosus.</title>
        <authorList>
            <person name="Myers G.S."/>
            <person name="Parker D."/>
            <person name="Al-Hasani K."/>
            <person name="Kennan R.M."/>
            <person name="Seemann T."/>
            <person name="Ren Q."/>
            <person name="Badger J.H."/>
            <person name="Selengut J.D."/>
            <person name="Deboy R.T."/>
            <person name="Tettelin H."/>
            <person name="Boyce J.D."/>
            <person name="McCarl V.P."/>
            <person name="Han X."/>
            <person name="Nelson W.C."/>
            <person name="Madupu R."/>
            <person name="Mohamoud Y."/>
            <person name="Holley T."/>
            <person name="Fedorova N."/>
            <person name="Khouri H."/>
            <person name="Bottomley S.P."/>
            <person name="Whittington R.J."/>
            <person name="Adler B."/>
            <person name="Songer J.G."/>
            <person name="Rood J.I."/>
            <person name="Paulsen I.T."/>
        </authorList>
    </citation>
    <scope>NUCLEOTIDE SEQUENCE [LARGE SCALE GENOMIC DNA]</scope>
    <source>
        <strain evidence="4 5">VCS1703A</strain>
    </source>
</reference>
<protein>
    <submittedName>
        <fullName evidence="4">Transglycosylase SLT domain protein</fullName>
    </submittedName>
</protein>
<dbReference type="CAZy" id="GH23">
    <property type="family name" value="Glycoside Hydrolase Family 23"/>
</dbReference>
<feature type="signal peptide" evidence="2">
    <location>
        <begin position="1"/>
        <end position="22"/>
    </location>
</feature>
<keyword evidence="2" id="KW-0732">Signal</keyword>
<evidence type="ECO:0000313" key="4">
    <source>
        <dbReference type="EMBL" id="ABQ14338.1"/>
    </source>
</evidence>
<dbReference type="STRING" id="246195.DNO_0634"/>
<dbReference type="InterPro" id="IPR008258">
    <property type="entry name" value="Transglycosylase_SLT_dom_1"/>
</dbReference>
<proteinExistence type="inferred from homology"/>
<dbReference type="Pfam" id="PF01464">
    <property type="entry name" value="SLT"/>
    <property type="match status" value="1"/>
</dbReference>
<dbReference type="EMBL" id="CP000513">
    <property type="protein sequence ID" value="ABQ14338.1"/>
    <property type="molecule type" value="Genomic_DNA"/>
</dbReference>
<dbReference type="eggNOG" id="COG0741">
    <property type="taxonomic scope" value="Bacteria"/>
</dbReference>
<dbReference type="PANTHER" id="PTHR37423">
    <property type="entry name" value="SOLUBLE LYTIC MUREIN TRANSGLYCOSYLASE-RELATED"/>
    <property type="match status" value="1"/>
</dbReference>
<dbReference type="Proteomes" id="UP000000248">
    <property type="component" value="Chromosome"/>
</dbReference>
<dbReference type="Gene3D" id="1.10.530.10">
    <property type="match status" value="1"/>
</dbReference>
<dbReference type="AlphaFoldDB" id="A5EVA1"/>
<accession>A5EVA1</accession>
<dbReference type="CDD" id="cd00254">
    <property type="entry name" value="LT-like"/>
    <property type="match status" value="1"/>
</dbReference>
<keyword evidence="5" id="KW-1185">Reference proteome</keyword>
<evidence type="ECO:0000256" key="1">
    <source>
        <dbReference type="ARBA" id="ARBA00007734"/>
    </source>
</evidence>
<comment type="similarity">
    <text evidence="1">Belongs to the transglycosylase Slt family.</text>
</comment>
<dbReference type="KEGG" id="dno:DNO_0634"/>
<feature type="chain" id="PRO_5002682510" evidence="2">
    <location>
        <begin position="23"/>
        <end position="232"/>
    </location>
</feature>
<evidence type="ECO:0000256" key="2">
    <source>
        <dbReference type="SAM" id="SignalP"/>
    </source>
</evidence>
<sequence length="232" mass="25818">MIVLKKFIIFLLLNAFATHCFAARSCGSYVKNGKTHYIPCSLGRPLTTKTSVSSACKAELKINGVLIRIRHQCIVKPSGKTGAQTVSKPSGEFEKRQNEMKNLINELAKKHQVDASLVHAVITVESAYRSEVVSNKGAIGLMQLMPTTASALNVNDPFDPALNIDGGVRYLRQMLTYFNGNEALALAAYNAGPEAVKKYHYTIPPYPETQNYVNRVLAYRGHYQNEWKMHIQ</sequence>
<dbReference type="InterPro" id="IPR023346">
    <property type="entry name" value="Lysozyme-like_dom_sf"/>
</dbReference>
<evidence type="ECO:0000313" key="5">
    <source>
        <dbReference type="Proteomes" id="UP000000248"/>
    </source>
</evidence>
<gene>
    <name evidence="4" type="ordered locus">DNO_0634</name>
</gene>
<name>A5EVA1_DICNV</name>
<dbReference type="HOGENOM" id="CLU_996341_0_0_6"/>
<dbReference type="PANTHER" id="PTHR37423:SF2">
    <property type="entry name" value="MEMBRANE-BOUND LYTIC MUREIN TRANSGLYCOSYLASE C"/>
    <property type="match status" value="1"/>
</dbReference>
<feature type="domain" description="Transglycosylase SLT" evidence="3">
    <location>
        <begin position="103"/>
        <end position="199"/>
    </location>
</feature>
<evidence type="ECO:0000259" key="3">
    <source>
        <dbReference type="Pfam" id="PF01464"/>
    </source>
</evidence>
<dbReference type="SUPFAM" id="SSF53955">
    <property type="entry name" value="Lysozyme-like"/>
    <property type="match status" value="1"/>
</dbReference>